<keyword evidence="1" id="KW-0732">Signal</keyword>
<dbReference type="EMBL" id="LT882686">
    <property type="protein sequence ID" value="SMY28804.1"/>
    <property type="molecule type" value="Genomic_DNA"/>
</dbReference>
<dbReference type="Proteomes" id="UP000215453">
    <property type="component" value="Chromosome 11"/>
</dbReference>
<organism evidence="2 3">
    <name type="scientific">Zymoseptoria tritici ST99CH_1A5</name>
    <dbReference type="NCBI Taxonomy" id="1276529"/>
    <lineage>
        <taxon>Eukaryota</taxon>
        <taxon>Fungi</taxon>
        <taxon>Dikarya</taxon>
        <taxon>Ascomycota</taxon>
        <taxon>Pezizomycotina</taxon>
        <taxon>Dothideomycetes</taxon>
        <taxon>Dothideomycetidae</taxon>
        <taxon>Mycosphaerellales</taxon>
        <taxon>Mycosphaerellaceae</taxon>
        <taxon>Zymoseptoria</taxon>
    </lineage>
</organism>
<feature type="chain" id="PRO_5013029082" evidence="1">
    <location>
        <begin position="19"/>
        <end position="142"/>
    </location>
</feature>
<evidence type="ECO:0000313" key="3">
    <source>
        <dbReference type="Proteomes" id="UP000215453"/>
    </source>
</evidence>
<feature type="signal peptide" evidence="1">
    <location>
        <begin position="1"/>
        <end position="18"/>
    </location>
</feature>
<dbReference type="AlphaFoldDB" id="A0A1Y6LWM9"/>
<gene>
    <name evidence="2" type="ORF">ZT1A5_G10250</name>
</gene>
<protein>
    <submittedName>
        <fullName evidence="2">Uncharacterized protein</fullName>
    </submittedName>
</protein>
<proteinExistence type="predicted"/>
<reference evidence="2 3" key="1">
    <citation type="submission" date="2016-10" db="EMBL/GenBank/DDBJ databases">
        <authorList>
            <person name="Varghese N."/>
        </authorList>
    </citation>
    <scope>NUCLEOTIDE SEQUENCE [LARGE SCALE GENOMIC DNA]</scope>
</reference>
<evidence type="ECO:0000313" key="2">
    <source>
        <dbReference type="EMBL" id="SMY28804.1"/>
    </source>
</evidence>
<accession>A0A1Y6LWM9</accession>
<name>A0A1Y6LWM9_ZYMTR</name>
<evidence type="ECO:0000256" key="1">
    <source>
        <dbReference type="SAM" id="SignalP"/>
    </source>
</evidence>
<sequence length="142" mass="15896">MQFTTLSLLATLAALGLAQDNVWEIDTYDNQCDEDKKCAYLFRFSSKGSKDTPDFAAQCEGHTGYSDTTLRPCSIIPGVSGDNVKGASAYYAQLPPSKWNDQGKSELKVTLDFDDQHWEAEHHGPYDEYDHGDYFDVTPERA</sequence>